<dbReference type="SUPFAM" id="SSF160240">
    <property type="entry name" value="Cation efflux protein cytoplasmic domain-like"/>
    <property type="match status" value="1"/>
</dbReference>
<dbReference type="InterPro" id="IPR036837">
    <property type="entry name" value="Cation_efflux_CTD_sf"/>
</dbReference>
<dbReference type="Proteomes" id="UP001209540">
    <property type="component" value="Unassembled WGS sequence"/>
</dbReference>
<evidence type="ECO:0000256" key="3">
    <source>
        <dbReference type="ARBA" id="ARBA00022692"/>
    </source>
</evidence>
<dbReference type="InterPro" id="IPR050291">
    <property type="entry name" value="CDF_Transporter"/>
</dbReference>
<reference evidence="8" key="1">
    <citation type="journal article" date="2022" name="IScience">
        <title>Evolution of zygomycete secretomes and the origins of terrestrial fungal ecologies.</title>
        <authorList>
            <person name="Chang Y."/>
            <person name="Wang Y."/>
            <person name="Mondo S."/>
            <person name="Ahrendt S."/>
            <person name="Andreopoulos W."/>
            <person name="Barry K."/>
            <person name="Beard J."/>
            <person name="Benny G.L."/>
            <person name="Blankenship S."/>
            <person name="Bonito G."/>
            <person name="Cuomo C."/>
            <person name="Desiro A."/>
            <person name="Gervers K.A."/>
            <person name="Hundley H."/>
            <person name="Kuo A."/>
            <person name="LaButti K."/>
            <person name="Lang B.F."/>
            <person name="Lipzen A."/>
            <person name="O'Donnell K."/>
            <person name="Pangilinan J."/>
            <person name="Reynolds N."/>
            <person name="Sandor L."/>
            <person name="Smith M.E."/>
            <person name="Tsang A."/>
            <person name="Grigoriev I.V."/>
            <person name="Stajich J.E."/>
            <person name="Spatafora J.W."/>
        </authorList>
    </citation>
    <scope>NUCLEOTIDE SEQUENCE</scope>
    <source>
        <strain evidence="8">RSA 2281</strain>
    </source>
</reference>
<dbReference type="AlphaFoldDB" id="A0AAD5K4Q9"/>
<dbReference type="Pfam" id="PF01545">
    <property type="entry name" value="Cation_efflux"/>
    <property type="match status" value="2"/>
</dbReference>
<organism evidence="8 9">
    <name type="scientific">Phascolomyces articulosus</name>
    <dbReference type="NCBI Taxonomy" id="60185"/>
    <lineage>
        <taxon>Eukaryota</taxon>
        <taxon>Fungi</taxon>
        <taxon>Fungi incertae sedis</taxon>
        <taxon>Mucoromycota</taxon>
        <taxon>Mucoromycotina</taxon>
        <taxon>Mucoromycetes</taxon>
        <taxon>Mucorales</taxon>
        <taxon>Lichtheimiaceae</taxon>
        <taxon>Phascolomyces</taxon>
    </lineage>
</organism>
<keyword evidence="9" id="KW-1185">Reference proteome</keyword>
<evidence type="ECO:0000256" key="1">
    <source>
        <dbReference type="ARBA" id="ARBA00004141"/>
    </source>
</evidence>
<keyword evidence="2" id="KW-0813">Transport</keyword>
<dbReference type="GO" id="GO:0098771">
    <property type="term" value="P:inorganic ion homeostasis"/>
    <property type="evidence" value="ECO:0007669"/>
    <property type="project" value="UniProtKB-ARBA"/>
</dbReference>
<dbReference type="EMBL" id="JAIXMP010000024">
    <property type="protein sequence ID" value="KAI9254444.1"/>
    <property type="molecule type" value="Genomic_DNA"/>
</dbReference>
<evidence type="ECO:0000259" key="6">
    <source>
        <dbReference type="Pfam" id="PF01545"/>
    </source>
</evidence>
<reference evidence="8" key="2">
    <citation type="submission" date="2023-02" db="EMBL/GenBank/DDBJ databases">
        <authorList>
            <consortium name="DOE Joint Genome Institute"/>
            <person name="Mondo S.J."/>
            <person name="Chang Y."/>
            <person name="Wang Y."/>
            <person name="Ahrendt S."/>
            <person name="Andreopoulos W."/>
            <person name="Barry K."/>
            <person name="Beard J."/>
            <person name="Benny G.L."/>
            <person name="Blankenship S."/>
            <person name="Bonito G."/>
            <person name="Cuomo C."/>
            <person name="Desiro A."/>
            <person name="Gervers K.A."/>
            <person name="Hundley H."/>
            <person name="Kuo A."/>
            <person name="LaButti K."/>
            <person name="Lang B.F."/>
            <person name="Lipzen A."/>
            <person name="O'Donnell K."/>
            <person name="Pangilinan J."/>
            <person name="Reynolds N."/>
            <person name="Sandor L."/>
            <person name="Smith M.W."/>
            <person name="Tsang A."/>
            <person name="Grigoriev I.V."/>
            <person name="Stajich J.E."/>
            <person name="Spatafora J.W."/>
        </authorList>
    </citation>
    <scope>NUCLEOTIDE SEQUENCE</scope>
    <source>
        <strain evidence="8">RSA 2281</strain>
    </source>
</reference>
<evidence type="ECO:0000256" key="2">
    <source>
        <dbReference type="ARBA" id="ARBA00022448"/>
    </source>
</evidence>
<accession>A0AAD5K4Q9</accession>
<feature type="domain" description="Cation efflux protein transmembrane" evidence="6">
    <location>
        <begin position="164"/>
        <end position="252"/>
    </location>
</feature>
<dbReference type="Gene3D" id="1.20.1510.10">
    <property type="entry name" value="Cation efflux protein transmembrane domain"/>
    <property type="match status" value="1"/>
</dbReference>
<dbReference type="InterPro" id="IPR058533">
    <property type="entry name" value="Cation_efflux_TM"/>
</dbReference>
<dbReference type="GO" id="GO:0008324">
    <property type="term" value="F:monoatomic cation transmembrane transporter activity"/>
    <property type="evidence" value="ECO:0007669"/>
    <property type="project" value="InterPro"/>
</dbReference>
<evidence type="ECO:0000313" key="9">
    <source>
        <dbReference type="Proteomes" id="UP001209540"/>
    </source>
</evidence>
<evidence type="ECO:0000256" key="4">
    <source>
        <dbReference type="ARBA" id="ARBA00022989"/>
    </source>
</evidence>
<evidence type="ECO:0000313" key="8">
    <source>
        <dbReference type="EMBL" id="KAI9254444.1"/>
    </source>
</evidence>
<keyword evidence="5" id="KW-0472">Membrane</keyword>
<feature type="domain" description="Cation efflux protein transmembrane" evidence="6">
    <location>
        <begin position="2"/>
        <end position="93"/>
    </location>
</feature>
<protein>
    <submittedName>
        <fullName evidence="8">Cation efflux protein</fullName>
    </submittedName>
</protein>
<dbReference type="InterPro" id="IPR002524">
    <property type="entry name" value="Cation_efflux"/>
</dbReference>
<comment type="caution">
    <text evidence="8">The sequence shown here is derived from an EMBL/GenBank/DDBJ whole genome shotgun (WGS) entry which is preliminary data.</text>
</comment>
<dbReference type="Gene3D" id="3.30.70.1350">
    <property type="entry name" value="Cation efflux protein, cytoplasmic domain"/>
    <property type="match status" value="1"/>
</dbReference>
<dbReference type="Pfam" id="PF16916">
    <property type="entry name" value="ZT_dimer"/>
    <property type="match status" value="1"/>
</dbReference>
<comment type="subcellular location">
    <subcellularLocation>
        <location evidence="1">Membrane</location>
        <topology evidence="1">Multi-pass membrane protein</topology>
    </subcellularLocation>
</comment>
<dbReference type="GO" id="GO:0030003">
    <property type="term" value="P:intracellular monoatomic cation homeostasis"/>
    <property type="evidence" value="ECO:0007669"/>
    <property type="project" value="UniProtKB-ARBA"/>
</dbReference>
<dbReference type="PANTHER" id="PTHR43840">
    <property type="entry name" value="MITOCHONDRIAL METAL TRANSPORTER 1-RELATED"/>
    <property type="match status" value="1"/>
</dbReference>
<dbReference type="SUPFAM" id="SSF161111">
    <property type="entry name" value="Cation efflux protein transmembrane domain-like"/>
    <property type="match status" value="1"/>
</dbReference>
<proteinExistence type="predicted"/>
<name>A0AAD5K4Q9_9FUNG</name>
<dbReference type="InterPro" id="IPR027470">
    <property type="entry name" value="Cation_efflux_CTD"/>
</dbReference>
<dbReference type="InterPro" id="IPR027469">
    <property type="entry name" value="Cation_efflux_TMD_sf"/>
</dbReference>
<keyword evidence="4" id="KW-1133">Transmembrane helix</keyword>
<sequence>MIGLASNVGLTLTKGAAGWFMNSAALLADAAHSLGDLLSDFVTLYTFKMSRKMPDHKYPYGYGKFETMGSLAISSLLIAGAIGIGAHSFELLQATLNNASTIHVTQAIQETAPMMMTEAAQHQAVEKAATTTPASFAAIPSMLHDHGSHSHSLTSSDGTLNPNAAWFALASVLVKEWLYRATLKVGRSERSEVLIANAWHHRSDALSSGVAMVAIGGSYAGITVLDPLGGLVVAGMILKSTFGIAKSSLRELTDRGMESSEADKIRRIMAQMKNIEPNLIDFHSIRGRKLGPFYHVDMALKVNPELSVQEARRLEHRVRSAIQRDCEQVQQILVRLETPLSL</sequence>
<gene>
    <name evidence="8" type="ORF">BDA99DRAFT_540203</name>
</gene>
<dbReference type="PANTHER" id="PTHR43840:SF15">
    <property type="entry name" value="MITOCHONDRIAL METAL TRANSPORTER 1-RELATED"/>
    <property type="match status" value="1"/>
</dbReference>
<dbReference type="GO" id="GO:0016020">
    <property type="term" value="C:membrane"/>
    <property type="evidence" value="ECO:0007669"/>
    <property type="project" value="UniProtKB-SubCell"/>
</dbReference>
<feature type="domain" description="Cation efflux protein cytoplasmic" evidence="7">
    <location>
        <begin position="263"/>
        <end position="337"/>
    </location>
</feature>
<dbReference type="NCBIfam" id="TIGR01297">
    <property type="entry name" value="CDF"/>
    <property type="match status" value="1"/>
</dbReference>
<keyword evidence="3" id="KW-0812">Transmembrane</keyword>
<evidence type="ECO:0000256" key="5">
    <source>
        <dbReference type="ARBA" id="ARBA00023136"/>
    </source>
</evidence>
<evidence type="ECO:0000259" key="7">
    <source>
        <dbReference type="Pfam" id="PF16916"/>
    </source>
</evidence>